<keyword evidence="2" id="KW-1185">Reference proteome</keyword>
<evidence type="ECO:0000313" key="2">
    <source>
        <dbReference type="Proteomes" id="UP001501676"/>
    </source>
</evidence>
<dbReference type="Proteomes" id="UP001501676">
    <property type="component" value="Unassembled WGS sequence"/>
</dbReference>
<comment type="caution">
    <text evidence="1">The sequence shown here is derived from an EMBL/GenBank/DDBJ whole genome shotgun (WGS) entry which is preliminary data.</text>
</comment>
<sequence>MFPDELNRWVLTVLPAVNREILAGREPPELLAARLAGGVLAELPAPERIEPEVARRLTTLLGLIGASVARHFQEHDVTRKERPADAFAELRVGPEDTPFLSYFPRLAAATGAEHPDRDCYASLVRWNAPTVEIRLGESVLAVLPGVFGDGRVRSYTGDAGEEGFFALLKDSEALELAANDAVQPMADGAVDVVSGEALDRVAHATLLLAALRQLNMDYANRPVSAGGLRPDHFMDVFRQFAVHWTPGDVPPSGAQDPEFIRRDFLLGVAWPGYPEHLRRIDPALLAAERVELWGQLDADSLPTLLLRRLGLSSDRLEEASADELRDLVSRYPALASWYFLLATNARYASTHLLLAERFLFRPQRQRDADGRGDRELVSNRRGTTGMDRPLLRQLADARRGHMLATLARVPASELARLAGLPPVARLTDADVADIVHKGA</sequence>
<gene>
    <name evidence="1" type="ORF">GCM10020369_09690</name>
</gene>
<accession>A0ABP6SS57</accession>
<proteinExistence type="predicted"/>
<organism evidence="1 2">
    <name type="scientific">Cryptosporangium minutisporangium</name>
    <dbReference type="NCBI Taxonomy" id="113569"/>
    <lineage>
        <taxon>Bacteria</taxon>
        <taxon>Bacillati</taxon>
        <taxon>Actinomycetota</taxon>
        <taxon>Actinomycetes</taxon>
        <taxon>Cryptosporangiales</taxon>
        <taxon>Cryptosporangiaceae</taxon>
        <taxon>Cryptosporangium</taxon>
    </lineage>
</organism>
<dbReference type="EMBL" id="BAAAYN010000006">
    <property type="protein sequence ID" value="GAA3383528.1"/>
    <property type="molecule type" value="Genomic_DNA"/>
</dbReference>
<dbReference type="SUPFAM" id="SSF140959">
    <property type="entry name" value="Indolic compounds 2,3-dioxygenase-like"/>
    <property type="match status" value="1"/>
</dbReference>
<evidence type="ECO:0000313" key="1">
    <source>
        <dbReference type="EMBL" id="GAA3383528.1"/>
    </source>
</evidence>
<dbReference type="InterPro" id="IPR037217">
    <property type="entry name" value="Trp/Indoleamine_2_3_dOase-like"/>
</dbReference>
<reference evidence="2" key="1">
    <citation type="journal article" date="2019" name="Int. J. Syst. Evol. Microbiol.">
        <title>The Global Catalogue of Microorganisms (GCM) 10K type strain sequencing project: providing services to taxonomists for standard genome sequencing and annotation.</title>
        <authorList>
            <consortium name="The Broad Institute Genomics Platform"/>
            <consortium name="The Broad Institute Genome Sequencing Center for Infectious Disease"/>
            <person name="Wu L."/>
            <person name="Ma J."/>
        </authorList>
    </citation>
    <scope>NUCLEOTIDE SEQUENCE [LARGE SCALE GENOMIC DNA]</scope>
    <source>
        <strain evidence="2">JCM 9458</strain>
    </source>
</reference>
<protein>
    <submittedName>
        <fullName evidence="1">Uncharacterized protein</fullName>
    </submittedName>
</protein>
<name>A0ABP6SS57_9ACTN</name>